<name>A0ABW0VTK4_9BACL</name>
<dbReference type="RefSeq" id="WP_379186589.1">
    <property type="nucleotide sequence ID" value="NZ_JBHSOW010000015.1"/>
</dbReference>
<proteinExistence type="predicted"/>
<organism evidence="1 2">
    <name type="scientific">Paenibacillus solisilvae</name>
    <dbReference type="NCBI Taxonomy" id="2486751"/>
    <lineage>
        <taxon>Bacteria</taxon>
        <taxon>Bacillati</taxon>
        <taxon>Bacillota</taxon>
        <taxon>Bacilli</taxon>
        <taxon>Bacillales</taxon>
        <taxon>Paenibacillaceae</taxon>
        <taxon>Paenibacillus</taxon>
    </lineage>
</organism>
<evidence type="ECO:0000313" key="2">
    <source>
        <dbReference type="Proteomes" id="UP001596047"/>
    </source>
</evidence>
<protein>
    <submittedName>
        <fullName evidence="1">Uncharacterized protein</fullName>
    </submittedName>
</protein>
<evidence type="ECO:0000313" key="1">
    <source>
        <dbReference type="EMBL" id="MFC5648129.1"/>
    </source>
</evidence>
<gene>
    <name evidence="1" type="ORF">ACFPYJ_03170</name>
</gene>
<accession>A0ABW0VTK4</accession>
<dbReference type="EMBL" id="JBHSOW010000015">
    <property type="protein sequence ID" value="MFC5648129.1"/>
    <property type="molecule type" value="Genomic_DNA"/>
</dbReference>
<reference evidence="2" key="1">
    <citation type="journal article" date="2019" name="Int. J. Syst. Evol. Microbiol.">
        <title>The Global Catalogue of Microorganisms (GCM) 10K type strain sequencing project: providing services to taxonomists for standard genome sequencing and annotation.</title>
        <authorList>
            <consortium name="The Broad Institute Genomics Platform"/>
            <consortium name="The Broad Institute Genome Sequencing Center for Infectious Disease"/>
            <person name="Wu L."/>
            <person name="Ma J."/>
        </authorList>
    </citation>
    <scope>NUCLEOTIDE SEQUENCE [LARGE SCALE GENOMIC DNA]</scope>
    <source>
        <strain evidence="2">CGMCC 1.3240</strain>
    </source>
</reference>
<comment type="caution">
    <text evidence="1">The sequence shown here is derived from an EMBL/GenBank/DDBJ whole genome shotgun (WGS) entry which is preliminary data.</text>
</comment>
<sequence>MIIALIIALAGILLFLLLSPVPLSQAAAETVLQRNEIEEAGLETIAHELQLRGEAHQHG</sequence>
<dbReference type="Proteomes" id="UP001596047">
    <property type="component" value="Unassembled WGS sequence"/>
</dbReference>
<keyword evidence="2" id="KW-1185">Reference proteome</keyword>